<dbReference type="EMBL" id="CAJNDS010000508">
    <property type="protein sequence ID" value="CAE7213289.1"/>
    <property type="molecule type" value="Genomic_DNA"/>
</dbReference>
<feature type="region of interest" description="Disordered" evidence="1">
    <location>
        <begin position="376"/>
        <end position="406"/>
    </location>
</feature>
<proteinExistence type="predicted"/>
<protein>
    <submittedName>
        <fullName evidence="2">Slc9a8 protein</fullName>
    </submittedName>
</protein>
<sequence>MAVRPESIEEWCHLVPHLLLEEGWQTILENGSSSMSCCSSPWGGSLLRIVLRDLLVVDPPEDPADLLVRPETKIWSWQVRPELSAESCTELSELAPGDCVMHLWGRWKMLKLLDVVFGCLDHFSHHATLRERLRRNFPERGDCASVIHDVRQVLDWITFTRRQPDRFYTMQLLCGIPSGIHPTQWVVPHLRLTLDVVRSTAAWYLNMPGCVSQRRFDQTFYVVLTMSSFKRGWPMIPTDDPEDKDVTVIQAGQSQGLANWVQYVPLQHGHSHFCLSDYLQLFLERMGETMPVHQSLDGQDVLPYQCVVAREHWCRMHERFHPAFALQKAAYRRAKGGKTAPKIVEDIAPRLWIARYPVQFGQEWLVKGFGAAWRTGRTPAESPGQTAPSTNNRATLEQDASPSYGPTTSKRCCYHCYRQFLVPFDDVSPEDGSTSFCSETCAERAHEAQRRREDAKQKKLAEMQQQT</sequence>
<comment type="caution">
    <text evidence="2">The sequence shown here is derived from an EMBL/GenBank/DDBJ whole genome shotgun (WGS) entry which is preliminary data.</text>
</comment>
<feature type="compositionally biased region" description="Basic and acidic residues" evidence="1">
    <location>
        <begin position="447"/>
        <end position="461"/>
    </location>
</feature>
<dbReference type="AlphaFoldDB" id="A0A812JTN7"/>
<evidence type="ECO:0000256" key="1">
    <source>
        <dbReference type="SAM" id="MobiDB-lite"/>
    </source>
</evidence>
<gene>
    <name evidence="2" type="primary">Slc9a8</name>
    <name evidence="2" type="ORF">SNAT2548_LOCUS7304</name>
</gene>
<keyword evidence="3" id="KW-1185">Reference proteome</keyword>
<dbReference type="Proteomes" id="UP000604046">
    <property type="component" value="Unassembled WGS sequence"/>
</dbReference>
<feature type="region of interest" description="Disordered" evidence="1">
    <location>
        <begin position="447"/>
        <end position="467"/>
    </location>
</feature>
<feature type="compositionally biased region" description="Polar residues" evidence="1">
    <location>
        <begin position="383"/>
        <end position="406"/>
    </location>
</feature>
<evidence type="ECO:0000313" key="3">
    <source>
        <dbReference type="Proteomes" id="UP000604046"/>
    </source>
</evidence>
<organism evidence="2 3">
    <name type="scientific">Symbiodinium natans</name>
    <dbReference type="NCBI Taxonomy" id="878477"/>
    <lineage>
        <taxon>Eukaryota</taxon>
        <taxon>Sar</taxon>
        <taxon>Alveolata</taxon>
        <taxon>Dinophyceae</taxon>
        <taxon>Suessiales</taxon>
        <taxon>Symbiodiniaceae</taxon>
        <taxon>Symbiodinium</taxon>
    </lineage>
</organism>
<evidence type="ECO:0000313" key="2">
    <source>
        <dbReference type="EMBL" id="CAE7213289.1"/>
    </source>
</evidence>
<accession>A0A812JTN7</accession>
<name>A0A812JTN7_9DINO</name>
<reference evidence="2" key="1">
    <citation type="submission" date="2021-02" db="EMBL/GenBank/DDBJ databases">
        <authorList>
            <person name="Dougan E. K."/>
            <person name="Rhodes N."/>
            <person name="Thang M."/>
            <person name="Chan C."/>
        </authorList>
    </citation>
    <scope>NUCLEOTIDE SEQUENCE</scope>
</reference>